<evidence type="ECO:0000256" key="4">
    <source>
        <dbReference type="ARBA" id="ARBA00022692"/>
    </source>
</evidence>
<comment type="subcellular location">
    <subcellularLocation>
        <location evidence="1">Cell membrane</location>
        <topology evidence="1">Multi-pass membrane protein</topology>
    </subcellularLocation>
</comment>
<dbReference type="OrthoDB" id="9809206at2"/>
<dbReference type="InterPro" id="IPR011014">
    <property type="entry name" value="MscS_channel_TM-2"/>
</dbReference>
<dbReference type="PANTHER" id="PTHR30221">
    <property type="entry name" value="SMALL-CONDUCTANCE MECHANOSENSITIVE CHANNEL"/>
    <property type="match status" value="1"/>
</dbReference>
<keyword evidence="4 7" id="KW-0812">Transmembrane</keyword>
<feature type="domain" description="Mechanosensitive ion channel MscS" evidence="8">
    <location>
        <begin position="200"/>
        <end position="265"/>
    </location>
</feature>
<feature type="domain" description="Mechanosensitive ion channel MscS C-terminal" evidence="9">
    <location>
        <begin position="274"/>
        <end position="363"/>
    </location>
</feature>
<evidence type="ECO:0000256" key="6">
    <source>
        <dbReference type="ARBA" id="ARBA00023136"/>
    </source>
</evidence>
<dbReference type="SUPFAM" id="SSF82861">
    <property type="entry name" value="Mechanosensitive channel protein MscS (YggB), transmembrane region"/>
    <property type="match status" value="1"/>
</dbReference>
<evidence type="ECO:0000313" key="10">
    <source>
        <dbReference type="EMBL" id="AQT70014.1"/>
    </source>
</evidence>
<feature type="transmembrane region" description="Helical" evidence="7">
    <location>
        <begin position="71"/>
        <end position="94"/>
    </location>
</feature>
<evidence type="ECO:0000256" key="5">
    <source>
        <dbReference type="ARBA" id="ARBA00022989"/>
    </source>
</evidence>
<keyword evidence="3" id="KW-1003">Cell membrane</keyword>
<sequence>MDFIVGQVDSWWNILDYELVRGNGVWRFMLVLLGIIGTFVVAMLFQYFANLHVKHHKDMEERRFLSLVLQAIVKPAYVGIFAIGLNVCKVFLYFNEENGIKPAIEAGWTKTAQVVGAVAVAYALYSLVDVAEYYLNRLVRRTKTELDDMLVPLLRKSLRVTIAIIAALYVAENTVGTDHIKSLLVGAGIGGIAIAMAAKDTVANFFGSITIFADRPFQLNELVEIEGNMGFIEDVGFRSTRIRTLDGHLVTLPNSIVTNSVVINIGNRPHIRREFEITITYNSGSMKTAEAVDIIKKVLAETPEVNTDTENPSRVYFSEFASCSLNIYIVYWVVPADRWVFREVNERVNFEIMKRFEQAGIEFAFPTQTLYLKKDDGREE</sequence>
<name>A0A1U9NQK4_9BACT</name>
<comment type="similarity">
    <text evidence="2">Belongs to the MscS (TC 1.A.23) family.</text>
</comment>
<organism evidence="10 11">
    <name type="scientific">Anaerohalosphaera lusitana</name>
    <dbReference type="NCBI Taxonomy" id="1936003"/>
    <lineage>
        <taxon>Bacteria</taxon>
        <taxon>Pseudomonadati</taxon>
        <taxon>Planctomycetota</taxon>
        <taxon>Phycisphaerae</taxon>
        <taxon>Sedimentisphaerales</taxon>
        <taxon>Anaerohalosphaeraceae</taxon>
        <taxon>Anaerohalosphaera</taxon>
    </lineage>
</organism>
<keyword evidence="6 7" id="KW-0472">Membrane</keyword>
<dbReference type="KEGG" id="alus:STSP2_03215"/>
<evidence type="ECO:0000259" key="8">
    <source>
        <dbReference type="Pfam" id="PF00924"/>
    </source>
</evidence>
<dbReference type="InterPro" id="IPR010920">
    <property type="entry name" value="LSM_dom_sf"/>
</dbReference>
<dbReference type="STRING" id="1936003.STSP2_03215"/>
<dbReference type="PANTHER" id="PTHR30221:SF1">
    <property type="entry name" value="SMALL-CONDUCTANCE MECHANOSENSITIVE CHANNEL"/>
    <property type="match status" value="1"/>
</dbReference>
<dbReference type="SUPFAM" id="SSF82689">
    <property type="entry name" value="Mechanosensitive channel protein MscS (YggB), C-terminal domain"/>
    <property type="match status" value="1"/>
</dbReference>
<dbReference type="Gene3D" id="3.30.70.100">
    <property type="match status" value="1"/>
</dbReference>
<evidence type="ECO:0000313" key="11">
    <source>
        <dbReference type="Proteomes" id="UP000189674"/>
    </source>
</evidence>
<evidence type="ECO:0000259" key="9">
    <source>
        <dbReference type="Pfam" id="PF21082"/>
    </source>
</evidence>
<dbReference type="Proteomes" id="UP000189674">
    <property type="component" value="Chromosome"/>
</dbReference>
<dbReference type="AlphaFoldDB" id="A0A1U9NQK4"/>
<protein>
    <submittedName>
        <fullName evidence="10">MscS family inner membrane protein YnaI</fullName>
    </submittedName>
</protein>
<dbReference type="GO" id="GO:0008381">
    <property type="term" value="F:mechanosensitive monoatomic ion channel activity"/>
    <property type="evidence" value="ECO:0007669"/>
    <property type="project" value="InterPro"/>
</dbReference>
<dbReference type="Pfam" id="PF00924">
    <property type="entry name" value="MS_channel_2nd"/>
    <property type="match status" value="1"/>
</dbReference>
<keyword evidence="5 7" id="KW-1133">Transmembrane helix</keyword>
<dbReference type="GO" id="GO:0005886">
    <property type="term" value="C:plasma membrane"/>
    <property type="evidence" value="ECO:0007669"/>
    <property type="project" value="UniProtKB-SubCell"/>
</dbReference>
<feature type="transmembrane region" description="Helical" evidence="7">
    <location>
        <begin position="25"/>
        <end position="50"/>
    </location>
</feature>
<dbReference type="InterPro" id="IPR011066">
    <property type="entry name" value="MscS_channel_C_sf"/>
</dbReference>
<dbReference type="Gene3D" id="2.30.30.60">
    <property type="match status" value="1"/>
</dbReference>
<proteinExistence type="inferred from homology"/>
<dbReference type="EMBL" id="CP019791">
    <property type="protein sequence ID" value="AQT70014.1"/>
    <property type="molecule type" value="Genomic_DNA"/>
</dbReference>
<evidence type="ECO:0000256" key="2">
    <source>
        <dbReference type="ARBA" id="ARBA00008017"/>
    </source>
</evidence>
<evidence type="ECO:0000256" key="3">
    <source>
        <dbReference type="ARBA" id="ARBA00022475"/>
    </source>
</evidence>
<dbReference type="Gene3D" id="1.10.287.1260">
    <property type="match status" value="1"/>
</dbReference>
<accession>A0A1U9NQK4</accession>
<dbReference type="SUPFAM" id="SSF50182">
    <property type="entry name" value="Sm-like ribonucleoproteins"/>
    <property type="match status" value="1"/>
</dbReference>
<gene>
    <name evidence="10" type="primary">ynaI</name>
    <name evidence="10" type="ORF">STSP2_03215</name>
</gene>
<dbReference type="InterPro" id="IPR006685">
    <property type="entry name" value="MscS_channel_2nd"/>
</dbReference>
<dbReference type="InterPro" id="IPR049278">
    <property type="entry name" value="MS_channel_C"/>
</dbReference>
<dbReference type="RefSeq" id="WP_146663645.1">
    <property type="nucleotide sequence ID" value="NZ_CP019791.1"/>
</dbReference>
<evidence type="ECO:0000256" key="7">
    <source>
        <dbReference type="SAM" id="Phobius"/>
    </source>
</evidence>
<dbReference type="InterPro" id="IPR045275">
    <property type="entry name" value="MscS_archaea/bacteria_type"/>
</dbReference>
<evidence type="ECO:0000256" key="1">
    <source>
        <dbReference type="ARBA" id="ARBA00004651"/>
    </source>
</evidence>
<reference evidence="11" key="1">
    <citation type="submission" date="2017-02" db="EMBL/GenBank/DDBJ databases">
        <title>Comparative genomics and description of representatives of a novel lineage of planctomycetes thriving in anoxic sediments.</title>
        <authorList>
            <person name="Spring S."/>
            <person name="Bunk B."/>
            <person name="Sproer C."/>
        </authorList>
    </citation>
    <scope>NUCLEOTIDE SEQUENCE [LARGE SCALE GENOMIC DNA]</scope>
    <source>
        <strain evidence="11">ST-NAGAB-D1</strain>
    </source>
</reference>
<dbReference type="Pfam" id="PF21082">
    <property type="entry name" value="MS_channel_3rd"/>
    <property type="match status" value="1"/>
</dbReference>
<keyword evidence="11" id="KW-1185">Reference proteome</keyword>
<dbReference type="InterPro" id="IPR023408">
    <property type="entry name" value="MscS_beta-dom_sf"/>
</dbReference>